<dbReference type="Gene3D" id="3.40.630.10">
    <property type="entry name" value="Zn peptidases"/>
    <property type="match status" value="2"/>
</dbReference>
<protein>
    <submittedName>
        <fullName evidence="4">Amidohydrolase</fullName>
    </submittedName>
</protein>
<evidence type="ECO:0000313" key="4">
    <source>
        <dbReference type="EMBL" id="MTU44300.1"/>
    </source>
</evidence>
<comment type="caution">
    <text evidence="4">The sequence shown here is derived from an EMBL/GenBank/DDBJ whole genome shotgun (WGS) entry which is preliminary data.</text>
</comment>
<keyword evidence="2" id="KW-0464">Manganese</keyword>
<dbReference type="PANTHER" id="PTHR30575">
    <property type="entry name" value="PEPTIDASE M20"/>
    <property type="match status" value="1"/>
</dbReference>
<keyword evidence="1 4" id="KW-0378">Hydrolase</keyword>
<reference evidence="4 5" key="1">
    <citation type="journal article" date="2019" name="Nat. Med.">
        <title>A library of human gut bacterial isolates paired with longitudinal multiomics data enables mechanistic microbiome research.</title>
        <authorList>
            <person name="Poyet M."/>
            <person name="Groussin M."/>
            <person name="Gibbons S.M."/>
            <person name="Avila-Pacheco J."/>
            <person name="Jiang X."/>
            <person name="Kearney S.M."/>
            <person name="Perrotta A.R."/>
            <person name="Berdy B."/>
            <person name="Zhao S."/>
            <person name="Lieberman T.D."/>
            <person name="Swanson P.K."/>
            <person name="Smith M."/>
            <person name="Roesemann S."/>
            <person name="Alexander J.E."/>
            <person name="Rich S.A."/>
            <person name="Livny J."/>
            <person name="Vlamakis H."/>
            <person name="Clish C."/>
            <person name="Bullock K."/>
            <person name="Deik A."/>
            <person name="Scott J."/>
            <person name="Pierce K.A."/>
            <person name="Xavier R.J."/>
            <person name="Alm E.J."/>
        </authorList>
    </citation>
    <scope>NUCLEOTIDE SEQUENCE [LARGE SCALE GENOMIC DNA]</scope>
    <source>
        <strain evidence="4 5">BIOML-A2</strain>
    </source>
</reference>
<dbReference type="InterPro" id="IPR052030">
    <property type="entry name" value="Peptidase_M20/M20A_hydrolases"/>
</dbReference>
<evidence type="ECO:0000256" key="2">
    <source>
        <dbReference type="PIRSR" id="PIRSR005962-1"/>
    </source>
</evidence>
<feature type="domain" description="Peptidase M20 dimerisation" evidence="3">
    <location>
        <begin position="221"/>
        <end position="312"/>
    </location>
</feature>
<name>A0A6I3S3X9_9BURK</name>
<proteinExistence type="predicted"/>
<dbReference type="PIRSF" id="PIRSF005962">
    <property type="entry name" value="Pept_M20D_amidohydro"/>
    <property type="match status" value="1"/>
</dbReference>
<dbReference type="GO" id="GO:0016805">
    <property type="term" value="F:dipeptidase activity"/>
    <property type="evidence" value="ECO:0007669"/>
    <property type="project" value="TreeGrafter"/>
</dbReference>
<organism evidence="4 5">
    <name type="scientific">Parasutterella excrementihominis</name>
    <dbReference type="NCBI Taxonomy" id="487175"/>
    <lineage>
        <taxon>Bacteria</taxon>
        <taxon>Pseudomonadati</taxon>
        <taxon>Pseudomonadota</taxon>
        <taxon>Betaproteobacteria</taxon>
        <taxon>Burkholderiales</taxon>
        <taxon>Sutterellaceae</taxon>
        <taxon>Parasutterella</taxon>
    </lineage>
</organism>
<feature type="binding site" evidence="2">
    <location>
        <position position="175"/>
    </location>
    <ligand>
        <name>Mn(2+)</name>
        <dbReference type="ChEBI" id="CHEBI:29035"/>
        <label>2</label>
    </ligand>
</feature>
<dbReference type="SUPFAM" id="SSF55031">
    <property type="entry name" value="Bacterial exopeptidase dimerisation domain"/>
    <property type="match status" value="1"/>
</dbReference>
<gene>
    <name evidence="4" type="ORF">GMD42_11950</name>
</gene>
<comment type="cofactor">
    <cofactor evidence="2">
        <name>Mn(2+)</name>
        <dbReference type="ChEBI" id="CHEBI:29035"/>
    </cofactor>
    <text evidence="2">The Mn(2+) ion enhances activity.</text>
</comment>
<dbReference type="GO" id="GO:0005737">
    <property type="term" value="C:cytoplasm"/>
    <property type="evidence" value="ECO:0007669"/>
    <property type="project" value="TreeGrafter"/>
</dbReference>
<dbReference type="SUPFAM" id="SSF53187">
    <property type="entry name" value="Zn-dependent exopeptidases"/>
    <property type="match status" value="1"/>
</dbReference>
<dbReference type="NCBIfam" id="TIGR01891">
    <property type="entry name" value="amidohydrolases"/>
    <property type="match status" value="1"/>
</dbReference>
<dbReference type="Pfam" id="PF07687">
    <property type="entry name" value="M20_dimer"/>
    <property type="match status" value="1"/>
</dbReference>
<feature type="binding site" evidence="2">
    <location>
        <position position="199"/>
    </location>
    <ligand>
        <name>Mn(2+)</name>
        <dbReference type="ChEBI" id="CHEBI:29035"/>
        <label>2</label>
    </ligand>
</feature>
<feature type="binding site" evidence="2">
    <location>
        <position position="141"/>
    </location>
    <ligand>
        <name>Mn(2+)</name>
        <dbReference type="ChEBI" id="CHEBI:29035"/>
        <label>2</label>
    </ligand>
</feature>
<feature type="binding site" evidence="2">
    <location>
        <position position="139"/>
    </location>
    <ligand>
        <name>Mn(2+)</name>
        <dbReference type="ChEBI" id="CHEBI:29035"/>
        <label>2</label>
    </ligand>
</feature>
<dbReference type="GO" id="GO:0046872">
    <property type="term" value="F:metal ion binding"/>
    <property type="evidence" value="ECO:0007669"/>
    <property type="project" value="UniProtKB-KW"/>
</dbReference>
<sequence length="423" mass="47014">MSQITQLLKQHRRNLHTYPETAWTEFQTTWYIYQQLMALPFKLRLGKEILNEAFVLNRDEEEVKSSTKRALNNGVPKEFIHILDEFTGVMATFETHKSGPTFVLRFDIDALPIQETEDAQHLPNLLGFRSRHDNCMHACGHDFHTAIGLVLAKWISEQRAKLRGKIILLFQPAEEGSRGARAVSASGLLDEADYFAAAHVGMMARTGEVVIDPYGFLCGTKFNVDFKGRAAHCASEPEAGKNALAAACSAFMLLQGISRSSKGASRINVGKLSGGRGRNIIPDQAYMEIDLRGETTEVNDYLVKRTQEILKGTAQSLDVQLSIEDLGTVYDIKNDPELVEYLKEVASQCPLVKAVTTHSDFGGSEDASIIIKRIQQLFGKCIYFVIGADRTAGHHQPDFDADEAALEIGFEMFKGLIRKINGC</sequence>
<dbReference type="PANTHER" id="PTHR30575:SF3">
    <property type="entry name" value="PEPTIDASE M20 DIMERISATION DOMAIN-CONTAINING PROTEIN"/>
    <property type="match status" value="1"/>
</dbReference>
<dbReference type="AlphaFoldDB" id="A0A6I3S3X9"/>
<dbReference type="Pfam" id="PF01546">
    <property type="entry name" value="Peptidase_M20"/>
    <property type="match status" value="1"/>
</dbReference>
<dbReference type="InterPro" id="IPR036264">
    <property type="entry name" value="Bact_exopeptidase_dim_dom"/>
</dbReference>
<evidence type="ECO:0000256" key="1">
    <source>
        <dbReference type="ARBA" id="ARBA00022801"/>
    </source>
</evidence>
<dbReference type="EMBL" id="WNCL01000060">
    <property type="protein sequence ID" value="MTU44300.1"/>
    <property type="molecule type" value="Genomic_DNA"/>
</dbReference>
<keyword evidence="2" id="KW-0479">Metal-binding</keyword>
<evidence type="ECO:0000259" key="3">
    <source>
        <dbReference type="Pfam" id="PF07687"/>
    </source>
</evidence>
<dbReference type="InterPro" id="IPR002933">
    <property type="entry name" value="Peptidase_M20"/>
</dbReference>
<evidence type="ECO:0000313" key="5">
    <source>
        <dbReference type="Proteomes" id="UP000462362"/>
    </source>
</evidence>
<dbReference type="GO" id="GO:0071713">
    <property type="term" value="F:para-aminobenzoyl-glutamate hydrolase activity"/>
    <property type="evidence" value="ECO:0007669"/>
    <property type="project" value="TreeGrafter"/>
</dbReference>
<feature type="binding site" evidence="2">
    <location>
        <position position="395"/>
    </location>
    <ligand>
        <name>Mn(2+)</name>
        <dbReference type="ChEBI" id="CHEBI:29035"/>
        <label>2</label>
    </ligand>
</feature>
<dbReference type="RefSeq" id="WP_155166085.1">
    <property type="nucleotide sequence ID" value="NZ_JAXXAX010000077.1"/>
</dbReference>
<dbReference type="GO" id="GO:0046657">
    <property type="term" value="P:folic acid catabolic process"/>
    <property type="evidence" value="ECO:0007669"/>
    <property type="project" value="TreeGrafter"/>
</dbReference>
<accession>A0A6I3S3X9</accession>
<dbReference type="Proteomes" id="UP000462362">
    <property type="component" value="Unassembled WGS sequence"/>
</dbReference>
<dbReference type="InterPro" id="IPR011650">
    <property type="entry name" value="Peptidase_M20_dimer"/>
</dbReference>
<dbReference type="InterPro" id="IPR017439">
    <property type="entry name" value="Amidohydrolase"/>
</dbReference>